<evidence type="ECO:0000313" key="2">
    <source>
        <dbReference type="EMBL" id="GBE62800.1"/>
    </source>
</evidence>
<feature type="compositionally biased region" description="Gly residues" evidence="1">
    <location>
        <begin position="579"/>
        <end position="600"/>
    </location>
</feature>
<feature type="compositionally biased region" description="Low complexity" evidence="1">
    <location>
        <begin position="496"/>
        <end position="505"/>
    </location>
</feature>
<dbReference type="AlphaFoldDB" id="A0A2H6KII2"/>
<gene>
    <name evidence="2" type="ORF">BOVATA_042930</name>
</gene>
<feature type="compositionally biased region" description="Basic and acidic residues" evidence="1">
    <location>
        <begin position="616"/>
        <end position="629"/>
    </location>
</feature>
<protein>
    <submittedName>
        <fullName evidence="2">Ribosome binding protein</fullName>
    </submittedName>
</protein>
<feature type="compositionally biased region" description="Polar residues" evidence="1">
    <location>
        <begin position="506"/>
        <end position="522"/>
    </location>
</feature>
<organism evidence="2 3">
    <name type="scientific">Babesia ovata</name>
    <dbReference type="NCBI Taxonomy" id="189622"/>
    <lineage>
        <taxon>Eukaryota</taxon>
        <taxon>Sar</taxon>
        <taxon>Alveolata</taxon>
        <taxon>Apicomplexa</taxon>
        <taxon>Aconoidasida</taxon>
        <taxon>Piroplasmida</taxon>
        <taxon>Babesiidae</taxon>
        <taxon>Babesia</taxon>
    </lineage>
</organism>
<feature type="compositionally biased region" description="Polar residues" evidence="1">
    <location>
        <begin position="736"/>
        <end position="757"/>
    </location>
</feature>
<dbReference type="Proteomes" id="UP000236319">
    <property type="component" value="Unassembled WGS sequence"/>
</dbReference>
<evidence type="ECO:0000313" key="3">
    <source>
        <dbReference type="Proteomes" id="UP000236319"/>
    </source>
</evidence>
<comment type="caution">
    <text evidence="2">The sequence shown here is derived from an EMBL/GenBank/DDBJ whole genome shotgun (WGS) entry which is preliminary data.</text>
</comment>
<feature type="compositionally biased region" description="Polar residues" evidence="1">
    <location>
        <begin position="425"/>
        <end position="467"/>
    </location>
</feature>
<feature type="region of interest" description="Disordered" evidence="1">
    <location>
        <begin position="735"/>
        <end position="757"/>
    </location>
</feature>
<feature type="region of interest" description="Disordered" evidence="1">
    <location>
        <begin position="408"/>
        <end position="629"/>
    </location>
</feature>
<reference evidence="2 3" key="1">
    <citation type="journal article" date="2017" name="BMC Genomics">
        <title>Whole-genome assembly of Babesia ovata and comparative genomics between closely related pathogens.</title>
        <authorList>
            <person name="Yamagishi J."/>
            <person name="Asada M."/>
            <person name="Hakimi H."/>
            <person name="Tanaka T.Q."/>
            <person name="Sugimoto C."/>
            <person name="Kawazu S."/>
        </authorList>
    </citation>
    <scope>NUCLEOTIDE SEQUENCE [LARGE SCALE GENOMIC DNA]</scope>
    <source>
        <strain evidence="2 3">Miyake</strain>
    </source>
</reference>
<sequence length="1225" mass="134364">MVPHGIQLSTLKECLQFLLGLNNDKKTQSLVAEELKRLIEKYFKSTVTTARKGNSTFLSADNIKSELSKFLGKASDFYARLCYTTKPWTYGNQSAEQLVNALLDCFPKFLAAMYYLWYCIDNTFNKLGGGGWQNDWPGWENRPQYGRTDWGGDLQEYLRAEERDAHKYGGIIPGGFGKNEVRYGYSDTKGYTKGSYMYVDLGKILEKNPYNFFRSVFVSSAVAYSGVNKENTANALSLVRTFCDIVGEEAKKDNGRTLIQKLNEDLNRRLSSPEKSICWDDLKKHCAELRNQISRIFTNKRFDFTGQVTKVSDLNEIELAGKTAEWLRRSLTTVRGKLQEIKEYQADQDFGDYFTKNLFPYGFVFSGTRDIHMPEREVRNSMRDLSTVSKELGENNKSLDRLREILHGDGQRACTKPEPPLPKTEGNQNQGKKAEGAQNQGKKPEGAQNQGKKAEGTSNHVNDQSGRNLPGSPSGKLPAPPPASGKDGDAGPKGPPGTVTPGSSSDQDSTVKQGVNVQTPGDTSPPQSPPATASAPGDPSLPAKPGVGGQDSPGGAPQGLHPAAPQDPARPQTTSVPGSGSGLTGGKGTGLQGGGGGDQGGASFMGHPIRSQKWTKPPERTSAPKDKLDVTGQPVAHTVLVDALPPLSALKLPWQRDKTLTKPLETVTLNEHDMADITHVTGDVIKTPMAQLQGHPNMGISVTPELTGQPVAEIMFDDPDIIPIDLDIERRHETETAPNAQIQPPPTATQGFTKQLSRTTVPPTEWIEPAVPIEASPEIPTEAFGGSVGPLDNVKSPSAVEFLKQLDLNTSPDAGVCRNPWYVSDASDVTDQPTPSPPQDSDHLPPPKTVREMLCWLVGLTELGYVGIITERVKGILREYNKDVSQPPDALEVTGDPSPLTASHVSNTLTQACHYAANVLHRIKYKDISDEFKTFFEDQKKYAFYSSSDPACLLCQLRDYVYACYHQLTFLKSQCYRNKSQGGWQNCPYGRDVSSPKSPLQAFLTDAADSKFKTDPFDPRDICRKSRVNMGFKQEHLPATHETGKHISTILTPTCGGDDPLLTLASYLNCLTQRTPRTTGELVSFFHNFGNTLHDVSSDLSLLGSALSKRHDDCPRWDCLGDADLQAVQGIRGSATPTANHDKDKNHAKTLSTLLGCDIDNSKCPQLMKPITYGAYAPYSSTFVHTYLSWAAYLAGRLWESLLKLYCDLEKLKCHDSKSLHQAVQ</sequence>
<accession>A0A2H6KII2</accession>
<proteinExistence type="predicted"/>
<dbReference type="VEuPathDB" id="PiroplasmaDB:BOVATA_042930"/>
<dbReference type="GeneID" id="39876570"/>
<keyword evidence="3" id="KW-1185">Reference proteome</keyword>
<dbReference type="RefSeq" id="XP_028869043.1">
    <property type="nucleotide sequence ID" value="XM_029013210.1"/>
</dbReference>
<dbReference type="EMBL" id="BDSA01000007">
    <property type="protein sequence ID" value="GBE62800.1"/>
    <property type="molecule type" value="Genomic_DNA"/>
</dbReference>
<evidence type="ECO:0000256" key="1">
    <source>
        <dbReference type="SAM" id="MobiDB-lite"/>
    </source>
</evidence>
<feature type="region of interest" description="Disordered" evidence="1">
    <location>
        <begin position="824"/>
        <end position="846"/>
    </location>
</feature>
<name>A0A2H6KII2_9APIC</name>